<dbReference type="Gene3D" id="3.40.710.10">
    <property type="entry name" value="DD-peptidase/beta-lactamase superfamily"/>
    <property type="match status" value="1"/>
</dbReference>
<gene>
    <name evidence="13" type="ORF">HH215_07200</name>
</gene>
<keyword evidence="4" id="KW-0133">Cell shape</keyword>
<feature type="active site" description="Acyl-ester intermediate" evidence="7">
    <location>
        <position position="65"/>
    </location>
</feature>
<keyword evidence="6" id="KW-0961">Cell wall biogenesis/degradation</keyword>
<dbReference type="GO" id="GO:0006508">
    <property type="term" value="P:proteolysis"/>
    <property type="evidence" value="ECO:0007669"/>
    <property type="project" value="InterPro"/>
</dbReference>
<evidence type="ECO:0000256" key="7">
    <source>
        <dbReference type="PIRSR" id="PIRSR618044-1"/>
    </source>
</evidence>
<feature type="binding site" evidence="8">
    <location>
        <position position="226"/>
    </location>
    <ligand>
        <name>substrate</name>
    </ligand>
</feature>
<feature type="signal peptide" evidence="11">
    <location>
        <begin position="1"/>
        <end position="28"/>
    </location>
</feature>
<keyword evidence="10" id="KW-1133">Transmembrane helix</keyword>
<keyword evidence="3" id="KW-0378">Hydrolase</keyword>
<dbReference type="AlphaFoldDB" id="A0A7Z2VH81"/>
<accession>A0A7Z2VH81</accession>
<feature type="active site" evidence="7">
    <location>
        <position position="120"/>
    </location>
</feature>
<dbReference type="PRINTS" id="PR00725">
    <property type="entry name" value="DADACBPTASE1"/>
</dbReference>
<keyword evidence="5" id="KW-0573">Peptidoglycan synthesis</keyword>
<organism evidence="13 14">
    <name type="scientific">Cohnella herbarum</name>
    <dbReference type="NCBI Taxonomy" id="2728023"/>
    <lineage>
        <taxon>Bacteria</taxon>
        <taxon>Bacillati</taxon>
        <taxon>Bacillota</taxon>
        <taxon>Bacilli</taxon>
        <taxon>Bacillales</taxon>
        <taxon>Paenibacillaceae</taxon>
        <taxon>Cohnella</taxon>
    </lineage>
</organism>
<feature type="transmembrane region" description="Helical" evidence="10">
    <location>
        <begin position="372"/>
        <end position="393"/>
    </location>
</feature>
<evidence type="ECO:0000256" key="4">
    <source>
        <dbReference type="ARBA" id="ARBA00022960"/>
    </source>
</evidence>
<evidence type="ECO:0000313" key="14">
    <source>
        <dbReference type="Proteomes" id="UP000502248"/>
    </source>
</evidence>
<evidence type="ECO:0000256" key="8">
    <source>
        <dbReference type="PIRSR" id="PIRSR618044-2"/>
    </source>
</evidence>
<keyword evidence="13" id="KW-0645">Protease</keyword>
<dbReference type="GO" id="GO:0071555">
    <property type="term" value="P:cell wall organization"/>
    <property type="evidence" value="ECO:0007669"/>
    <property type="project" value="UniProtKB-KW"/>
</dbReference>
<evidence type="ECO:0000256" key="5">
    <source>
        <dbReference type="ARBA" id="ARBA00022984"/>
    </source>
</evidence>
<dbReference type="GO" id="GO:0009252">
    <property type="term" value="P:peptidoglycan biosynthetic process"/>
    <property type="evidence" value="ECO:0007669"/>
    <property type="project" value="UniProtKB-KW"/>
</dbReference>
<keyword evidence="13" id="KW-0121">Carboxypeptidase</keyword>
<comment type="similarity">
    <text evidence="1 9">Belongs to the peptidase S11 family.</text>
</comment>
<keyword evidence="14" id="KW-1185">Reference proteome</keyword>
<dbReference type="SUPFAM" id="SSF56601">
    <property type="entry name" value="beta-lactamase/transpeptidase-like"/>
    <property type="match status" value="1"/>
</dbReference>
<dbReference type="PANTHER" id="PTHR21581">
    <property type="entry name" value="D-ALANYL-D-ALANINE CARBOXYPEPTIDASE"/>
    <property type="match status" value="1"/>
</dbReference>
<dbReference type="InterPro" id="IPR012338">
    <property type="entry name" value="Beta-lactam/transpept-like"/>
</dbReference>
<evidence type="ECO:0000256" key="9">
    <source>
        <dbReference type="RuleBase" id="RU004016"/>
    </source>
</evidence>
<dbReference type="GO" id="GO:0008360">
    <property type="term" value="P:regulation of cell shape"/>
    <property type="evidence" value="ECO:0007669"/>
    <property type="project" value="UniProtKB-KW"/>
</dbReference>
<protein>
    <submittedName>
        <fullName evidence="13">D-alanyl-D-alanine carboxypeptidase</fullName>
    </submittedName>
</protein>
<evidence type="ECO:0000256" key="11">
    <source>
        <dbReference type="SAM" id="SignalP"/>
    </source>
</evidence>
<proteinExistence type="inferred from homology"/>
<feature type="active site" description="Proton acceptor" evidence="7">
    <location>
        <position position="68"/>
    </location>
</feature>
<dbReference type="GO" id="GO:0009002">
    <property type="term" value="F:serine-type D-Ala-D-Ala carboxypeptidase activity"/>
    <property type="evidence" value="ECO:0007669"/>
    <property type="project" value="InterPro"/>
</dbReference>
<dbReference type="KEGG" id="cheb:HH215_07200"/>
<sequence>MKINMRVSIIRLFLPVLMFLCWAGSVSANGGQLPAIRGEAAILIDARTGAVVYDNNGDKRMYPASITKIVTGILALEDSNLADIVKVSKEARNEEGTRVFLAEGEEVPMEKLVYGLLVNSGNDAATAIAEHMDGSKEQFANRMNAFVKEKLGLTQTNFTNPHGLPDSNHYTTARDMAIIAKYAMENETFRTIVSTRNKPWVGKEWVSELVNHNKLLSSYEGATGIKNGYTNASGFTLVSSAQRGDTELIGVILKSSSSDEIYSDMAALLDYGFERVETIKIMDEGVEQNFSVNGEEKPFHSNAAIWMTAEKGTTPALAADESGNLYVRNSSLYKLDQSIASLRPLFLSEAPNLLEAAAEVEITPPIDKKSPWAIMVTIFWFLQLLFMLFVLLAKRRKRLTQKFRS</sequence>
<feature type="domain" description="Peptidase S11 D-alanyl-D-alanine carboxypeptidase A N-terminal" evidence="12">
    <location>
        <begin position="32"/>
        <end position="255"/>
    </location>
</feature>
<keyword evidence="2 11" id="KW-0732">Signal</keyword>
<dbReference type="Pfam" id="PF00768">
    <property type="entry name" value="Peptidase_S11"/>
    <property type="match status" value="1"/>
</dbReference>
<dbReference type="Proteomes" id="UP000502248">
    <property type="component" value="Chromosome"/>
</dbReference>
<dbReference type="InterPro" id="IPR001967">
    <property type="entry name" value="Peptidase_S11_N"/>
</dbReference>
<keyword evidence="10" id="KW-0472">Membrane</keyword>
<evidence type="ECO:0000313" key="13">
    <source>
        <dbReference type="EMBL" id="QJD82981.1"/>
    </source>
</evidence>
<evidence type="ECO:0000256" key="2">
    <source>
        <dbReference type="ARBA" id="ARBA00022729"/>
    </source>
</evidence>
<feature type="chain" id="PRO_5031409270" evidence="11">
    <location>
        <begin position="29"/>
        <end position="405"/>
    </location>
</feature>
<evidence type="ECO:0000256" key="10">
    <source>
        <dbReference type="SAM" id="Phobius"/>
    </source>
</evidence>
<dbReference type="PANTHER" id="PTHR21581:SF33">
    <property type="entry name" value="D-ALANYL-D-ALANINE CARBOXYPEPTIDASE DACB"/>
    <property type="match status" value="1"/>
</dbReference>
<evidence type="ECO:0000259" key="12">
    <source>
        <dbReference type="Pfam" id="PF00768"/>
    </source>
</evidence>
<evidence type="ECO:0000256" key="1">
    <source>
        <dbReference type="ARBA" id="ARBA00007164"/>
    </source>
</evidence>
<name>A0A7Z2VH81_9BACL</name>
<keyword evidence="10" id="KW-0812">Transmembrane</keyword>
<dbReference type="EMBL" id="CP051680">
    <property type="protein sequence ID" value="QJD82981.1"/>
    <property type="molecule type" value="Genomic_DNA"/>
</dbReference>
<reference evidence="13 14" key="1">
    <citation type="submission" date="2020-04" db="EMBL/GenBank/DDBJ databases">
        <title>Genome sequencing of novel species.</title>
        <authorList>
            <person name="Heo J."/>
            <person name="Kim S.-J."/>
            <person name="Kim J.-S."/>
            <person name="Hong S.-B."/>
            <person name="Kwon S.-W."/>
        </authorList>
    </citation>
    <scope>NUCLEOTIDE SEQUENCE [LARGE SCALE GENOMIC DNA]</scope>
    <source>
        <strain evidence="13 14">MFER-1</strain>
    </source>
</reference>
<evidence type="ECO:0000256" key="6">
    <source>
        <dbReference type="ARBA" id="ARBA00023316"/>
    </source>
</evidence>
<dbReference type="InterPro" id="IPR018044">
    <property type="entry name" value="Peptidase_S11"/>
</dbReference>
<evidence type="ECO:0000256" key="3">
    <source>
        <dbReference type="ARBA" id="ARBA00022801"/>
    </source>
</evidence>